<evidence type="ECO:0000256" key="4">
    <source>
        <dbReference type="ARBA" id="ARBA00022692"/>
    </source>
</evidence>
<feature type="transmembrane region" description="Helical" evidence="9">
    <location>
        <begin position="249"/>
        <end position="268"/>
    </location>
</feature>
<keyword evidence="7 9" id="KW-1133">Transmembrane helix</keyword>
<keyword evidence="6" id="KW-0653">Protein transport</keyword>
<dbReference type="STRING" id="1526658.BHK69_06505"/>
<dbReference type="PANTHER" id="PTHR43386:SF1">
    <property type="entry name" value="D,D-DIPEPTIDE TRANSPORT SYSTEM PERMEASE PROTEIN DDPC-RELATED"/>
    <property type="match status" value="1"/>
</dbReference>
<evidence type="ECO:0000256" key="3">
    <source>
        <dbReference type="ARBA" id="ARBA00022475"/>
    </source>
</evidence>
<dbReference type="Pfam" id="PF00528">
    <property type="entry name" value="BPD_transp_1"/>
    <property type="match status" value="1"/>
</dbReference>
<dbReference type="CDD" id="cd06261">
    <property type="entry name" value="TM_PBP2"/>
    <property type="match status" value="1"/>
</dbReference>
<dbReference type="AlphaFoldDB" id="A0A1D7TYH9"/>
<evidence type="ECO:0000256" key="9">
    <source>
        <dbReference type="RuleBase" id="RU363032"/>
    </source>
</evidence>
<proteinExistence type="inferred from homology"/>
<keyword evidence="5" id="KW-0571">Peptide transport</keyword>
<feature type="domain" description="ABC transmembrane type-1" evidence="10">
    <location>
        <begin position="79"/>
        <end position="268"/>
    </location>
</feature>
<organism evidence="11 12">
    <name type="scientific">Bosea vaviloviae</name>
    <dbReference type="NCBI Taxonomy" id="1526658"/>
    <lineage>
        <taxon>Bacteria</taxon>
        <taxon>Pseudomonadati</taxon>
        <taxon>Pseudomonadota</taxon>
        <taxon>Alphaproteobacteria</taxon>
        <taxon>Hyphomicrobiales</taxon>
        <taxon>Boseaceae</taxon>
        <taxon>Bosea</taxon>
    </lineage>
</organism>
<evidence type="ECO:0000256" key="2">
    <source>
        <dbReference type="ARBA" id="ARBA00022448"/>
    </source>
</evidence>
<dbReference type="InterPro" id="IPR035906">
    <property type="entry name" value="MetI-like_sf"/>
</dbReference>
<protein>
    <submittedName>
        <fullName evidence="11">Peptide ABC transporter permease</fullName>
    </submittedName>
</protein>
<evidence type="ECO:0000259" key="10">
    <source>
        <dbReference type="PROSITE" id="PS50928"/>
    </source>
</evidence>
<dbReference type="Gene3D" id="1.10.3720.10">
    <property type="entry name" value="MetI-like"/>
    <property type="match status" value="1"/>
</dbReference>
<feature type="transmembrane region" description="Helical" evidence="9">
    <location>
        <begin position="118"/>
        <end position="136"/>
    </location>
</feature>
<dbReference type="GO" id="GO:0015031">
    <property type="term" value="P:protein transport"/>
    <property type="evidence" value="ECO:0007669"/>
    <property type="project" value="UniProtKB-KW"/>
</dbReference>
<evidence type="ECO:0000256" key="6">
    <source>
        <dbReference type="ARBA" id="ARBA00022927"/>
    </source>
</evidence>
<dbReference type="OrthoDB" id="9812701at2"/>
<dbReference type="InterPro" id="IPR050366">
    <property type="entry name" value="BP-dependent_transpt_permease"/>
</dbReference>
<evidence type="ECO:0000256" key="8">
    <source>
        <dbReference type="ARBA" id="ARBA00023136"/>
    </source>
</evidence>
<dbReference type="GO" id="GO:0005886">
    <property type="term" value="C:plasma membrane"/>
    <property type="evidence" value="ECO:0007669"/>
    <property type="project" value="UniProtKB-SubCell"/>
</dbReference>
<reference evidence="11 12" key="1">
    <citation type="journal article" date="2015" name="Antonie Van Leeuwenhoek">
        <title>Bosea vaviloviae sp. nov., a new species of slow-growing rhizobia isolated from nodules of the relict species Vavilovia formosa (Stev.) Fed.</title>
        <authorList>
            <person name="Safronova V.I."/>
            <person name="Kuznetsova I.G."/>
            <person name="Sazanova A.L."/>
            <person name="Kimeklis A.K."/>
            <person name="Belimov A.A."/>
            <person name="Andronov E.E."/>
            <person name="Pinaev A.G."/>
            <person name="Chizhevskaya E.P."/>
            <person name="Pukhaev A.R."/>
            <person name="Popov K.P."/>
            <person name="Willems A."/>
            <person name="Tikhonovich I.A."/>
        </authorList>
    </citation>
    <scope>NUCLEOTIDE SEQUENCE [LARGE SCALE GENOMIC DNA]</scope>
    <source>
        <strain evidence="11 12">Vaf18</strain>
    </source>
</reference>
<accession>A0A1D7TYH9</accession>
<evidence type="ECO:0000256" key="1">
    <source>
        <dbReference type="ARBA" id="ARBA00004651"/>
    </source>
</evidence>
<dbReference type="Proteomes" id="UP000094969">
    <property type="component" value="Chromosome"/>
</dbReference>
<gene>
    <name evidence="11" type="ORF">BHK69_06505</name>
</gene>
<dbReference type="GO" id="GO:0015833">
    <property type="term" value="P:peptide transport"/>
    <property type="evidence" value="ECO:0007669"/>
    <property type="project" value="UniProtKB-KW"/>
</dbReference>
<sequence>MTPELRRSFAGIDGWVGAILLIAVLLLAVLGPQLWALDPIKGVLTATFKPPGTIVSGQWHPLGTDQLGRDLLVRIMAGTQLSLGIVVIAGLISALIGTGLGLLAGYAGGWIDIVIMRLVDIQLSIPFILLVLLVIAVLGPSIANVVIVLGVTGWAIFARVARARTLEVRELDYVEAARALGASRLRIVLRYILPNIITPQIVLLTLDLPRLIVLEASIGFLGLGVQPPVPTLGNLIGEGRSYLLVADWLVIYPGLVIAALVIGFNFLGDGLIRLTQVRVD</sequence>
<dbReference type="RefSeq" id="WP_069689386.1">
    <property type="nucleotide sequence ID" value="NZ_CP017147.1"/>
</dbReference>
<dbReference type="PANTHER" id="PTHR43386">
    <property type="entry name" value="OLIGOPEPTIDE TRANSPORT SYSTEM PERMEASE PROTEIN APPC"/>
    <property type="match status" value="1"/>
</dbReference>
<keyword evidence="2 9" id="KW-0813">Transport</keyword>
<dbReference type="KEGG" id="bvv:BHK69_06505"/>
<evidence type="ECO:0000313" key="12">
    <source>
        <dbReference type="Proteomes" id="UP000094969"/>
    </source>
</evidence>
<dbReference type="GO" id="GO:0055085">
    <property type="term" value="P:transmembrane transport"/>
    <property type="evidence" value="ECO:0007669"/>
    <property type="project" value="InterPro"/>
</dbReference>
<name>A0A1D7TYH9_9HYPH</name>
<evidence type="ECO:0000256" key="5">
    <source>
        <dbReference type="ARBA" id="ARBA00022856"/>
    </source>
</evidence>
<comment type="similarity">
    <text evidence="9">Belongs to the binding-protein-dependent transport system permease family.</text>
</comment>
<dbReference type="EMBL" id="CP017147">
    <property type="protein sequence ID" value="AOO80166.1"/>
    <property type="molecule type" value="Genomic_DNA"/>
</dbReference>
<keyword evidence="4 9" id="KW-0812">Transmembrane</keyword>
<evidence type="ECO:0000313" key="11">
    <source>
        <dbReference type="EMBL" id="AOO80166.1"/>
    </source>
</evidence>
<feature type="transmembrane region" description="Helical" evidence="9">
    <location>
        <begin position="81"/>
        <end position="106"/>
    </location>
</feature>
<keyword evidence="8 9" id="KW-0472">Membrane</keyword>
<evidence type="ECO:0000256" key="7">
    <source>
        <dbReference type="ARBA" id="ARBA00022989"/>
    </source>
</evidence>
<feature type="transmembrane region" description="Helical" evidence="9">
    <location>
        <begin position="12"/>
        <end position="35"/>
    </location>
</feature>
<comment type="subcellular location">
    <subcellularLocation>
        <location evidence="1 9">Cell membrane</location>
        <topology evidence="1 9">Multi-pass membrane protein</topology>
    </subcellularLocation>
</comment>
<dbReference type="PROSITE" id="PS50928">
    <property type="entry name" value="ABC_TM1"/>
    <property type="match status" value="1"/>
</dbReference>
<dbReference type="InterPro" id="IPR000515">
    <property type="entry name" value="MetI-like"/>
</dbReference>
<keyword evidence="3" id="KW-1003">Cell membrane</keyword>
<dbReference type="SUPFAM" id="SSF161098">
    <property type="entry name" value="MetI-like"/>
    <property type="match status" value="1"/>
</dbReference>
<keyword evidence="12" id="KW-1185">Reference proteome</keyword>